<dbReference type="GO" id="GO:0008483">
    <property type="term" value="F:transaminase activity"/>
    <property type="evidence" value="ECO:0007669"/>
    <property type="project" value="UniProtKB-KW"/>
</dbReference>
<dbReference type="RefSeq" id="WP_276306327.1">
    <property type="nucleotide sequence ID" value="NZ_CP119993.1"/>
</dbReference>
<dbReference type="PANTHER" id="PTHR43713">
    <property type="entry name" value="GLUTAMATE-1-SEMIALDEHYDE 2,1-AMINOMUTASE"/>
    <property type="match status" value="1"/>
</dbReference>
<sequence>MHDPQHPLTTSEQLHAAALDVFPGGVSHNIRYFEPHPIYIARASDSRIWDVDGNEYVDFWMNHMASVLGHAYPDVVEAVTEQARDGLHYGAPNEVALELGRLVRTFVPSAERVRFCASGTEATMYAVRLARAHTDRDRILKAEGGWHGGNTDLSVAIHAPYDQPETAGLPPGVTEQVHAFPVNDPDAVVDLLERYRGEVAAIIVEPMLLAGGGVTATDEFLRTLREECDARGCVLIFDEVVTGFRVSPGSYQARIGVLPDLTTLGKFLGGGLPVGALAGRAELFEPARPDIDVPPVERVIAGGGTFSMNPMTAAAGVASLRVLDDEPVFAYTESRAERVRTELAALFEELNVDSVVLGESSLFLPHFAPEGPLDSVGAVETKTDRDALRAYHVRLLEHGYYFLPGHMGSVSYQTTDAQLDGFLDATRTVVGQLRGAGRV</sequence>
<proteinExistence type="inferred from homology"/>
<keyword evidence="5" id="KW-0413">Isomerase</keyword>
<comment type="cofactor">
    <cofactor evidence="2">
        <name>pyridoxal 5'-phosphate</name>
        <dbReference type="ChEBI" id="CHEBI:597326"/>
    </cofactor>
</comment>
<organism evidence="9 10">
    <name type="scientific">Halomarina halobia</name>
    <dbReference type="NCBI Taxonomy" id="3033386"/>
    <lineage>
        <taxon>Archaea</taxon>
        <taxon>Methanobacteriati</taxon>
        <taxon>Methanobacteriota</taxon>
        <taxon>Stenosarchaea group</taxon>
        <taxon>Halobacteria</taxon>
        <taxon>Halobacteriales</taxon>
        <taxon>Natronomonadaceae</taxon>
        <taxon>Halomarina</taxon>
    </lineage>
</organism>
<keyword evidence="10" id="KW-1185">Reference proteome</keyword>
<dbReference type="CDD" id="cd00610">
    <property type="entry name" value="OAT_like"/>
    <property type="match status" value="1"/>
</dbReference>
<dbReference type="PROSITE" id="PS00600">
    <property type="entry name" value="AA_TRANSFER_CLASS_3"/>
    <property type="match status" value="1"/>
</dbReference>
<dbReference type="Gene3D" id="3.40.640.10">
    <property type="entry name" value="Type I PLP-dependent aspartate aminotransferase-like (Major domain)"/>
    <property type="match status" value="1"/>
</dbReference>
<evidence type="ECO:0000313" key="9">
    <source>
        <dbReference type="EMBL" id="MFC7318838.1"/>
    </source>
</evidence>
<evidence type="ECO:0000256" key="2">
    <source>
        <dbReference type="ARBA" id="ARBA00001933"/>
    </source>
</evidence>
<comment type="similarity">
    <text evidence="8">Belongs to the class-III pyridoxal-phosphate-dependent aminotransferase family.</text>
</comment>
<dbReference type="InterPro" id="IPR049704">
    <property type="entry name" value="Aminotrans_3_PPA_site"/>
</dbReference>
<dbReference type="Gene3D" id="3.90.1150.10">
    <property type="entry name" value="Aspartate Aminotransferase, domain 1"/>
    <property type="match status" value="1"/>
</dbReference>
<protein>
    <recommendedName>
        <fullName evidence="3">Glutamate-1-semialdehyde 2,1-aminomutase</fullName>
    </recommendedName>
    <alternativeName>
        <fullName evidence="7">Glutamate-1-semialdehyde aminotransferase</fullName>
    </alternativeName>
</protein>
<dbReference type="InterPro" id="IPR015424">
    <property type="entry name" value="PyrdxlP-dep_Trfase"/>
</dbReference>
<dbReference type="GO" id="GO:0042286">
    <property type="term" value="F:glutamate-1-semialdehyde 2,1-aminomutase activity"/>
    <property type="evidence" value="ECO:0007669"/>
    <property type="project" value="UniProtKB-EC"/>
</dbReference>
<dbReference type="InterPro" id="IPR005814">
    <property type="entry name" value="Aminotrans_3"/>
</dbReference>
<dbReference type="PANTHER" id="PTHR43713:SF3">
    <property type="entry name" value="GLUTAMATE-1-SEMIALDEHYDE 2,1-AMINOMUTASE 1, CHLOROPLASTIC-RELATED"/>
    <property type="match status" value="1"/>
</dbReference>
<evidence type="ECO:0000313" key="10">
    <source>
        <dbReference type="Proteomes" id="UP001596547"/>
    </source>
</evidence>
<comment type="caution">
    <text evidence="9">The sequence shown here is derived from an EMBL/GenBank/DDBJ whole genome shotgun (WGS) entry which is preliminary data.</text>
</comment>
<dbReference type="AlphaFoldDB" id="A0ABD6AG67"/>
<dbReference type="InterPro" id="IPR015422">
    <property type="entry name" value="PyrdxlP-dep_Trfase_small"/>
</dbReference>
<dbReference type="SUPFAM" id="SSF53383">
    <property type="entry name" value="PLP-dependent transferases"/>
    <property type="match status" value="1"/>
</dbReference>
<evidence type="ECO:0000256" key="3">
    <source>
        <dbReference type="ARBA" id="ARBA00015416"/>
    </source>
</evidence>
<comment type="pathway">
    <text evidence="6">Porphyrin-containing compound metabolism.</text>
</comment>
<dbReference type="Pfam" id="PF00202">
    <property type="entry name" value="Aminotran_3"/>
    <property type="match status" value="1"/>
</dbReference>
<name>A0ABD6AG67_9EURY</name>
<dbReference type="GeneID" id="79316974"/>
<accession>A0ABD6AG67</accession>
<evidence type="ECO:0000256" key="8">
    <source>
        <dbReference type="RuleBase" id="RU003560"/>
    </source>
</evidence>
<comment type="catalytic activity">
    <reaction evidence="1">
        <text>(S)-4-amino-5-oxopentanoate = 5-aminolevulinate</text>
        <dbReference type="Rhea" id="RHEA:14265"/>
        <dbReference type="ChEBI" id="CHEBI:57501"/>
        <dbReference type="ChEBI" id="CHEBI:356416"/>
        <dbReference type="EC" id="5.4.3.8"/>
    </reaction>
</comment>
<dbReference type="Proteomes" id="UP001596547">
    <property type="component" value="Unassembled WGS sequence"/>
</dbReference>
<dbReference type="EMBL" id="JBHTBF010000003">
    <property type="protein sequence ID" value="MFC7318838.1"/>
    <property type="molecule type" value="Genomic_DNA"/>
</dbReference>
<reference evidence="9 10" key="1">
    <citation type="journal article" date="2019" name="Int. J. Syst. Evol. Microbiol.">
        <title>The Global Catalogue of Microorganisms (GCM) 10K type strain sequencing project: providing services to taxonomists for standard genome sequencing and annotation.</title>
        <authorList>
            <consortium name="The Broad Institute Genomics Platform"/>
            <consortium name="The Broad Institute Genome Sequencing Center for Infectious Disease"/>
            <person name="Wu L."/>
            <person name="Ma J."/>
        </authorList>
    </citation>
    <scope>NUCLEOTIDE SEQUENCE [LARGE SCALE GENOMIC DNA]</scope>
    <source>
        <strain evidence="9 10">PSR21</strain>
    </source>
</reference>
<keyword evidence="9" id="KW-0808">Transferase</keyword>
<gene>
    <name evidence="9" type="ORF">ACFQPE_18840</name>
</gene>
<keyword evidence="9" id="KW-0032">Aminotransferase</keyword>
<evidence type="ECO:0000256" key="5">
    <source>
        <dbReference type="ARBA" id="ARBA00023235"/>
    </source>
</evidence>
<evidence type="ECO:0000256" key="4">
    <source>
        <dbReference type="ARBA" id="ARBA00022898"/>
    </source>
</evidence>
<evidence type="ECO:0000256" key="7">
    <source>
        <dbReference type="ARBA" id="ARBA00031365"/>
    </source>
</evidence>
<evidence type="ECO:0000256" key="1">
    <source>
        <dbReference type="ARBA" id="ARBA00001579"/>
    </source>
</evidence>
<dbReference type="InterPro" id="IPR015421">
    <property type="entry name" value="PyrdxlP-dep_Trfase_major"/>
</dbReference>
<keyword evidence="4 8" id="KW-0663">Pyridoxal phosphate</keyword>
<evidence type="ECO:0000256" key="6">
    <source>
        <dbReference type="ARBA" id="ARBA00023444"/>
    </source>
</evidence>